<evidence type="ECO:0000259" key="3">
    <source>
        <dbReference type="Pfam" id="PF05175"/>
    </source>
</evidence>
<dbReference type="GO" id="GO:0032259">
    <property type="term" value="P:methylation"/>
    <property type="evidence" value="ECO:0007669"/>
    <property type="project" value="UniProtKB-KW"/>
</dbReference>
<proteinExistence type="predicted"/>
<evidence type="ECO:0000313" key="5">
    <source>
        <dbReference type="Proteomes" id="UP000243077"/>
    </source>
</evidence>
<dbReference type="KEGG" id="psai:C3B54_111384"/>
<evidence type="ECO:0000256" key="2">
    <source>
        <dbReference type="ARBA" id="ARBA00022679"/>
    </source>
</evidence>
<dbReference type="InterPro" id="IPR046977">
    <property type="entry name" value="RsmC/RlmG"/>
</dbReference>
<dbReference type="EMBL" id="CP026923">
    <property type="protein sequence ID" value="AVG24327.1"/>
    <property type="molecule type" value="Genomic_DNA"/>
</dbReference>
<protein>
    <submittedName>
        <fullName evidence="4">16S rRNA G1207 methylase</fullName>
    </submittedName>
</protein>
<organism evidence="4 5">
    <name type="scientific">Pontimonas salivibrio</name>
    <dbReference type="NCBI Taxonomy" id="1159327"/>
    <lineage>
        <taxon>Bacteria</taxon>
        <taxon>Bacillati</taxon>
        <taxon>Actinomycetota</taxon>
        <taxon>Actinomycetes</taxon>
        <taxon>Micrococcales</taxon>
        <taxon>Microbacteriaceae</taxon>
        <taxon>Pontimonas</taxon>
    </lineage>
</organism>
<keyword evidence="1 4" id="KW-0489">Methyltransferase</keyword>
<reference evidence="4 5" key="1">
    <citation type="submission" date="2018-02" db="EMBL/GenBank/DDBJ databases">
        <title>Complete genome of the streamlined marine actinobacterium Pontimonas salivibrio CL-TW6 adapted to coastal planktonic lifestype.</title>
        <authorList>
            <person name="Cho B.C."/>
            <person name="Hardies S.C."/>
            <person name="Jang G.I."/>
            <person name="Hwang C.Y."/>
        </authorList>
    </citation>
    <scope>NUCLEOTIDE SEQUENCE [LARGE SCALE GENOMIC DNA]</scope>
    <source>
        <strain evidence="4 5">CL-TW6</strain>
    </source>
</reference>
<dbReference type="InterPro" id="IPR029063">
    <property type="entry name" value="SAM-dependent_MTases_sf"/>
</dbReference>
<accession>A0A2L2BRS0</accession>
<keyword evidence="2" id="KW-0808">Transferase</keyword>
<dbReference type="OrthoDB" id="9764961at2"/>
<dbReference type="PANTHER" id="PTHR47816">
    <property type="entry name" value="RIBOSOMAL RNA SMALL SUBUNIT METHYLTRANSFERASE C"/>
    <property type="match status" value="1"/>
</dbReference>
<dbReference type="PANTHER" id="PTHR47816:SF4">
    <property type="entry name" value="RIBOSOMAL RNA SMALL SUBUNIT METHYLTRANSFERASE C"/>
    <property type="match status" value="1"/>
</dbReference>
<name>A0A2L2BRS0_9MICO</name>
<evidence type="ECO:0000256" key="1">
    <source>
        <dbReference type="ARBA" id="ARBA00022603"/>
    </source>
</evidence>
<sequence length="207" mass="22550">MATEHYFSEDPDSARHERSVALELAGRRVELQTLSGTFSPEGLDRGTAALLRHVPTPTGNTLVDVGCGWGPLAVTMATMVPDATVYAVDVNTRALEACAANAAKLGLDNIEAFTPDQWEARTPDTAPIDTIWSNPPIRIGKKALHELLRTWLHRLAPEGQAWLVVSKSLGAETLLRWINTEHDGAFHGIRAARDKGFWILHVTPTGS</sequence>
<dbReference type="GO" id="GO:0008757">
    <property type="term" value="F:S-adenosylmethionine-dependent methyltransferase activity"/>
    <property type="evidence" value="ECO:0007669"/>
    <property type="project" value="InterPro"/>
</dbReference>
<dbReference type="Gene3D" id="3.40.50.150">
    <property type="entry name" value="Vaccinia Virus protein VP39"/>
    <property type="match status" value="1"/>
</dbReference>
<feature type="domain" description="Methyltransferase small" evidence="3">
    <location>
        <begin position="29"/>
        <end position="177"/>
    </location>
</feature>
<dbReference type="CDD" id="cd02440">
    <property type="entry name" value="AdoMet_MTases"/>
    <property type="match status" value="1"/>
</dbReference>
<dbReference type="SUPFAM" id="SSF53335">
    <property type="entry name" value="S-adenosyl-L-methionine-dependent methyltransferases"/>
    <property type="match status" value="1"/>
</dbReference>
<gene>
    <name evidence="4" type="ORF">C3B54_111384</name>
</gene>
<dbReference type="AlphaFoldDB" id="A0A2L2BRS0"/>
<dbReference type="Proteomes" id="UP000243077">
    <property type="component" value="Chromosome"/>
</dbReference>
<evidence type="ECO:0000313" key="4">
    <source>
        <dbReference type="EMBL" id="AVG24327.1"/>
    </source>
</evidence>
<dbReference type="InterPro" id="IPR007848">
    <property type="entry name" value="Small_mtfrase_dom"/>
</dbReference>
<dbReference type="RefSeq" id="WP_104913821.1">
    <property type="nucleotide sequence ID" value="NZ_CP026923.1"/>
</dbReference>
<dbReference type="Pfam" id="PF05175">
    <property type="entry name" value="MTS"/>
    <property type="match status" value="1"/>
</dbReference>
<keyword evidence="5" id="KW-1185">Reference proteome</keyword>